<feature type="transmembrane region" description="Helical" evidence="1">
    <location>
        <begin position="184"/>
        <end position="209"/>
    </location>
</feature>
<feature type="transmembrane region" description="Helical" evidence="1">
    <location>
        <begin position="230"/>
        <end position="254"/>
    </location>
</feature>
<accession>A0ABM5P009</accession>
<sequence>MKLINTQLFNYQTDFNSFFKNEKNSKLCIQIFLIISSLVIAILASSKVQKLLFNYVFSFFVPFRIFEYFSELLNDFLINNSKKTFSKFVTIFTDYRTYVYGAIFIFTIEKIRLFIKYRRVMKKWNKFSLSYGIYENKRFLKVKKELLKTLGNVLAFGVTLLIYCGILLFAVYKELIKKFNFENNFIFEGIIFAFFFWISFVVFYCLNIYQRTHNYYRNYLKNNKINQKKDAFIVIKSLFWHYLLNLFSLFMIALNVPIDLFIIFMSLKFLPWVQIASRIKRLFVVNREELIYSSSRRTLLNIA</sequence>
<gene>
    <name evidence="2" type="ORF">OVS_00015</name>
</gene>
<keyword evidence="3" id="KW-1185">Reference proteome</keyword>
<dbReference type="RefSeq" id="WP_024070819.1">
    <property type="nucleotide sequence ID" value="NC_023062.1"/>
</dbReference>
<protein>
    <submittedName>
        <fullName evidence="2">Membrane protein</fullName>
    </submittedName>
</protein>
<keyword evidence="1" id="KW-0472">Membrane</keyword>
<reference evidence="2 3" key="1">
    <citation type="journal article" date="2014" name="Genome Announc.">
        <title>Complete Genome Sequence of Mycoplasma ovis Strain Michigan, a Hemoplasma of Sheep with Two Distinct 16S rRNA Genes.</title>
        <authorList>
            <person name="Deshuillers P.L."/>
            <person name="Santos A.P."/>
            <person name="do Nascimento N.C."/>
            <person name="Hampel J.A."/>
            <person name="Bergin I.L."/>
            <person name="Dyson M.C."/>
            <person name="Messick J.B."/>
        </authorList>
    </citation>
    <scope>NUCLEOTIDE SEQUENCE [LARGE SCALE GENOMIC DNA]</scope>
    <source>
        <strain evidence="2 3">Michigan</strain>
    </source>
</reference>
<keyword evidence="1" id="KW-0812">Transmembrane</keyword>
<keyword evidence="1" id="KW-1133">Transmembrane helix</keyword>
<feature type="transmembrane region" description="Helical" evidence="1">
    <location>
        <begin position="150"/>
        <end position="172"/>
    </location>
</feature>
<evidence type="ECO:0000313" key="2">
    <source>
        <dbReference type="EMBL" id="AHC39771.1"/>
    </source>
</evidence>
<dbReference type="Proteomes" id="UP000018745">
    <property type="component" value="Chromosome"/>
</dbReference>
<dbReference type="EMBL" id="CP006935">
    <property type="protein sequence ID" value="AHC39771.1"/>
    <property type="molecule type" value="Genomic_DNA"/>
</dbReference>
<evidence type="ECO:0000313" key="3">
    <source>
        <dbReference type="Proteomes" id="UP000018745"/>
    </source>
</evidence>
<feature type="transmembrane region" description="Helical" evidence="1">
    <location>
        <begin position="51"/>
        <end position="69"/>
    </location>
</feature>
<evidence type="ECO:0000256" key="1">
    <source>
        <dbReference type="SAM" id="Phobius"/>
    </source>
</evidence>
<feature type="transmembrane region" description="Helical" evidence="1">
    <location>
        <begin position="27"/>
        <end position="44"/>
    </location>
</feature>
<name>A0ABM5P009_9MOLU</name>
<feature type="transmembrane region" description="Helical" evidence="1">
    <location>
        <begin position="97"/>
        <end position="115"/>
    </location>
</feature>
<organism evidence="2 3">
    <name type="scientific">Mycoplasma ovis str. Michigan</name>
    <dbReference type="NCBI Taxonomy" id="1415773"/>
    <lineage>
        <taxon>Bacteria</taxon>
        <taxon>Bacillati</taxon>
        <taxon>Mycoplasmatota</taxon>
        <taxon>Mollicutes</taxon>
        <taxon>Mycoplasmataceae</taxon>
        <taxon>Mycoplasma</taxon>
    </lineage>
</organism>
<proteinExistence type="predicted"/>